<feature type="transmembrane region" description="Helical" evidence="1">
    <location>
        <begin position="195"/>
        <end position="216"/>
    </location>
</feature>
<name>A0A2V5K7R5_9BACL</name>
<feature type="transmembrane region" description="Helical" evidence="1">
    <location>
        <begin position="314"/>
        <end position="333"/>
    </location>
</feature>
<reference evidence="4 5" key="1">
    <citation type="submission" date="2018-05" db="EMBL/GenBank/DDBJ databases">
        <title>Paenibacillus flagellatus sp. nov., isolated from selenium mineral soil.</title>
        <authorList>
            <person name="Dai X."/>
        </authorList>
    </citation>
    <scope>NUCLEOTIDE SEQUENCE [LARGE SCALE GENOMIC DNA]</scope>
    <source>
        <strain evidence="4 5">DXL2</strain>
    </source>
</reference>
<sequence length="587" mass="66899">MEMRDMNMRALRFLIVLAFGLFAALPAEAQPNGDMTLADSRIAYDASRYIELLEDRDGSLTIDRMADPDVATRFVRNDGRVPSYGYSNSVYWVRLSLRNESEQREWLLNVHQPPMDKIDLYVAREGGGWTHKRSGDAYPFAEREVRDSDYSFYLDLAQEERKTVYLRFETEGAMILPITIETPVVHAESGRTTDLLMGGFFGIMAVMIVYNTILAFSLRSRAYFAYVFINVTAALLYSSLNGIAYQYLWPESVWWNNRSIVFFMCLAHIAALFFTRQFLKLNRQFPTIDRLFQAFILVELINMAVLFASYNAGLRMAACTLVVIDLTIVLVGVASWHRGYLPARFFLTGWGVFMIGTVLTLLADAGIIPQWGHVRYASQIGSLFEAVVLSLGLASRIQSMRIEKERAEALMKETKRQAESDYLTGLYSRRYIVGTFESLQKRPENVPMSMLLLDVDHFKRINDTYGHDTGDTVLRDIANLLRSELRSIGIVGRFGGEEFVALLPGQGLAEAERTAERLLETVRNYPFRIRDARYPCTASAGVAEWRQRERESFESCMRRADGALYEAKRAGRDRVRIARDALDEAMG</sequence>
<dbReference type="InterPro" id="IPR029787">
    <property type="entry name" value="Nucleotide_cyclase"/>
</dbReference>
<accession>A0A2V5K7R5</accession>
<dbReference type="GO" id="GO:0052621">
    <property type="term" value="F:diguanylate cyclase activity"/>
    <property type="evidence" value="ECO:0007669"/>
    <property type="project" value="TreeGrafter"/>
</dbReference>
<dbReference type="InterPro" id="IPR000160">
    <property type="entry name" value="GGDEF_dom"/>
</dbReference>
<dbReference type="InterPro" id="IPR011623">
    <property type="entry name" value="7TMR_DISM_rcpt_extracell_dom1"/>
</dbReference>
<dbReference type="Pfam" id="PF00990">
    <property type="entry name" value="GGDEF"/>
    <property type="match status" value="1"/>
</dbReference>
<evidence type="ECO:0000259" key="3">
    <source>
        <dbReference type="PROSITE" id="PS50887"/>
    </source>
</evidence>
<dbReference type="PROSITE" id="PS50887">
    <property type="entry name" value="GGDEF"/>
    <property type="match status" value="1"/>
</dbReference>
<dbReference type="AlphaFoldDB" id="A0A2V5K7R5"/>
<dbReference type="Pfam" id="PF07695">
    <property type="entry name" value="7TMR-DISM_7TM"/>
    <property type="match status" value="1"/>
</dbReference>
<feature type="chain" id="PRO_5016179809" description="GGDEF domain-containing protein" evidence="2">
    <location>
        <begin position="30"/>
        <end position="587"/>
    </location>
</feature>
<evidence type="ECO:0000313" key="4">
    <source>
        <dbReference type="EMBL" id="PYI55481.1"/>
    </source>
</evidence>
<dbReference type="Gene3D" id="3.30.70.270">
    <property type="match status" value="1"/>
</dbReference>
<proteinExistence type="predicted"/>
<dbReference type="InterPro" id="IPR050469">
    <property type="entry name" value="Diguanylate_Cyclase"/>
</dbReference>
<feature type="transmembrane region" description="Helical" evidence="1">
    <location>
        <begin position="291"/>
        <end position="308"/>
    </location>
</feature>
<keyword evidence="2" id="KW-0732">Signal</keyword>
<dbReference type="SMART" id="SM00267">
    <property type="entry name" value="GGDEF"/>
    <property type="match status" value="1"/>
</dbReference>
<keyword evidence="1" id="KW-0812">Transmembrane</keyword>
<feature type="signal peptide" evidence="2">
    <location>
        <begin position="1"/>
        <end position="29"/>
    </location>
</feature>
<feature type="transmembrane region" description="Helical" evidence="1">
    <location>
        <begin position="223"/>
        <end position="248"/>
    </location>
</feature>
<dbReference type="Pfam" id="PF07696">
    <property type="entry name" value="7TMR-DISMED2"/>
    <property type="match status" value="1"/>
</dbReference>
<dbReference type="EMBL" id="QJVJ01000003">
    <property type="protein sequence ID" value="PYI55481.1"/>
    <property type="molecule type" value="Genomic_DNA"/>
</dbReference>
<dbReference type="SUPFAM" id="SSF55073">
    <property type="entry name" value="Nucleotide cyclase"/>
    <property type="match status" value="1"/>
</dbReference>
<dbReference type="PANTHER" id="PTHR45138:SF9">
    <property type="entry name" value="DIGUANYLATE CYCLASE DGCM-RELATED"/>
    <property type="match status" value="1"/>
</dbReference>
<dbReference type="Gene3D" id="2.60.40.2380">
    <property type="match status" value="1"/>
</dbReference>
<evidence type="ECO:0000313" key="5">
    <source>
        <dbReference type="Proteomes" id="UP000247476"/>
    </source>
</evidence>
<dbReference type="InterPro" id="IPR043128">
    <property type="entry name" value="Rev_trsase/Diguanyl_cyclase"/>
</dbReference>
<gene>
    <name evidence="4" type="ORF">DLM86_07030</name>
</gene>
<dbReference type="Proteomes" id="UP000247476">
    <property type="component" value="Unassembled WGS sequence"/>
</dbReference>
<dbReference type="PANTHER" id="PTHR45138">
    <property type="entry name" value="REGULATORY COMPONENTS OF SENSORY TRANSDUCTION SYSTEM"/>
    <property type="match status" value="1"/>
</dbReference>
<organism evidence="4 5">
    <name type="scientific">Paenibacillus flagellatus</name>
    <dbReference type="NCBI Taxonomy" id="2211139"/>
    <lineage>
        <taxon>Bacteria</taxon>
        <taxon>Bacillati</taxon>
        <taxon>Bacillota</taxon>
        <taxon>Bacilli</taxon>
        <taxon>Bacillales</taxon>
        <taxon>Paenibacillaceae</taxon>
        <taxon>Paenibacillus</taxon>
    </lineage>
</organism>
<evidence type="ECO:0000256" key="1">
    <source>
        <dbReference type="SAM" id="Phobius"/>
    </source>
</evidence>
<protein>
    <recommendedName>
        <fullName evidence="3">GGDEF domain-containing protein</fullName>
    </recommendedName>
</protein>
<feature type="domain" description="GGDEF" evidence="3">
    <location>
        <begin position="446"/>
        <end position="580"/>
    </location>
</feature>
<feature type="transmembrane region" description="Helical" evidence="1">
    <location>
        <begin position="260"/>
        <end position="279"/>
    </location>
</feature>
<dbReference type="FunFam" id="3.30.70.270:FF:000001">
    <property type="entry name" value="Diguanylate cyclase domain protein"/>
    <property type="match status" value="1"/>
</dbReference>
<dbReference type="NCBIfam" id="TIGR00254">
    <property type="entry name" value="GGDEF"/>
    <property type="match status" value="1"/>
</dbReference>
<dbReference type="InterPro" id="IPR011622">
    <property type="entry name" value="7TMR_DISM_rcpt_extracell_dom2"/>
</dbReference>
<keyword evidence="1" id="KW-0472">Membrane</keyword>
<dbReference type="CDD" id="cd01949">
    <property type="entry name" value="GGDEF"/>
    <property type="match status" value="1"/>
</dbReference>
<feature type="transmembrane region" description="Helical" evidence="1">
    <location>
        <begin position="345"/>
        <end position="368"/>
    </location>
</feature>
<keyword evidence="1" id="KW-1133">Transmembrane helix</keyword>
<comment type="caution">
    <text evidence="4">The sequence shown here is derived from an EMBL/GenBank/DDBJ whole genome shotgun (WGS) entry which is preliminary data.</text>
</comment>
<evidence type="ECO:0000256" key="2">
    <source>
        <dbReference type="SAM" id="SignalP"/>
    </source>
</evidence>
<keyword evidence="5" id="KW-1185">Reference proteome</keyword>